<feature type="non-terminal residue" evidence="11">
    <location>
        <position position="1"/>
    </location>
</feature>
<dbReference type="InterPro" id="IPR002076">
    <property type="entry name" value="ELO_fam"/>
</dbReference>
<dbReference type="GO" id="GO:0019367">
    <property type="term" value="P:fatty acid elongation, saturated fatty acid"/>
    <property type="evidence" value="ECO:0007669"/>
    <property type="project" value="TreeGrafter"/>
</dbReference>
<evidence type="ECO:0000313" key="11">
    <source>
        <dbReference type="EMBL" id="JAC86229.1"/>
    </source>
</evidence>
<comment type="similarity">
    <text evidence="10">Belongs to the ELO family.</text>
</comment>
<keyword evidence="2 10" id="KW-0444">Lipid biosynthesis</keyword>
<evidence type="ECO:0000256" key="2">
    <source>
        <dbReference type="ARBA" id="ARBA00022516"/>
    </source>
</evidence>
<feature type="transmembrane region" description="Helical" evidence="10">
    <location>
        <begin position="156"/>
        <end position="175"/>
    </location>
</feature>
<evidence type="ECO:0000256" key="8">
    <source>
        <dbReference type="ARBA" id="ARBA00023136"/>
    </source>
</evidence>
<dbReference type="GO" id="GO:0034625">
    <property type="term" value="P:fatty acid elongation, monounsaturated fatty acid"/>
    <property type="evidence" value="ECO:0007669"/>
    <property type="project" value="TreeGrafter"/>
</dbReference>
<dbReference type="EC" id="2.3.1.199" evidence="10"/>
<evidence type="ECO:0000256" key="1">
    <source>
        <dbReference type="ARBA" id="ARBA00004141"/>
    </source>
</evidence>
<keyword evidence="5 10" id="KW-0276">Fatty acid metabolism</keyword>
<dbReference type="Pfam" id="PF01151">
    <property type="entry name" value="ELO"/>
    <property type="match status" value="1"/>
</dbReference>
<protein>
    <recommendedName>
        <fullName evidence="10">Elongation of very long chain fatty acids protein</fullName>
        <ecNumber evidence="10">2.3.1.199</ecNumber>
    </recommendedName>
    <alternativeName>
        <fullName evidence="10">Very-long-chain 3-oxoacyl-CoA synthase</fullName>
    </alternativeName>
</protein>
<evidence type="ECO:0000256" key="4">
    <source>
        <dbReference type="ARBA" id="ARBA00022692"/>
    </source>
</evidence>
<accession>A0A069DXY4</accession>
<evidence type="ECO:0000256" key="9">
    <source>
        <dbReference type="ARBA" id="ARBA00023160"/>
    </source>
</evidence>
<dbReference type="PANTHER" id="PTHR11157:SF69">
    <property type="entry name" value="ELONGATION OF VERY LONG CHAIN FATTY ACIDS PROTEIN 7"/>
    <property type="match status" value="1"/>
</dbReference>
<evidence type="ECO:0000256" key="10">
    <source>
        <dbReference type="RuleBase" id="RU361115"/>
    </source>
</evidence>
<dbReference type="PANTHER" id="PTHR11157">
    <property type="entry name" value="FATTY ACID ACYL TRANSFERASE-RELATED"/>
    <property type="match status" value="1"/>
</dbReference>
<feature type="transmembrane region" description="Helical" evidence="10">
    <location>
        <begin position="45"/>
        <end position="65"/>
    </location>
</feature>
<proteinExistence type="evidence at transcript level"/>
<dbReference type="GO" id="GO:0009922">
    <property type="term" value="F:fatty acid elongase activity"/>
    <property type="evidence" value="ECO:0007669"/>
    <property type="project" value="UniProtKB-EC"/>
</dbReference>
<keyword evidence="6 10" id="KW-1133">Transmembrane helix</keyword>
<feature type="transmembrane region" description="Helical" evidence="10">
    <location>
        <begin position="218"/>
        <end position="240"/>
    </location>
</feature>
<keyword evidence="7 10" id="KW-0443">Lipid metabolism</keyword>
<keyword evidence="4 10" id="KW-0812">Transmembrane</keyword>
<dbReference type="EMBL" id="GBGD01002660">
    <property type="protein sequence ID" value="JAC86229.1"/>
    <property type="molecule type" value="mRNA"/>
</dbReference>
<dbReference type="GO" id="GO:0034626">
    <property type="term" value="P:fatty acid elongation, polyunsaturated fatty acid"/>
    <property type="evidence" value="ECO:0007669"/>
    <property type="project" value="TreeGrafter"/>
</dbReference>
<dbReference type="AlphaFoldDB" id="A0A069DXY4"/>
<organism evidence="11">
    <name type="scientific">Panstrongylus megistus</name>
    <dbReference type="NCBI Taxonomy" id="65343"/>
    <lineage>
        <taxon>Eukaryota</taxon>
        <taxon>Metazoa</taxon>
        <taxon>Ecdysozoa</taxon>
        <taxon>Arthropoda</taxon>
        <taxon>Hexapoda</taxon>
        <taxon>Insecta</taxon>
        <taxon>Pterygota</taxon>
        <taxon>Neoptera</taxon>
        <taxon>Paraneoptera</taxon>
        <taxon>Hemiptera</taxon>
        <taxon>Heteroptera</taxon>
        <taxon>Panheteroptera</taxon>
        <taxon>Cimicomorpha</taxon>
        <taxon>Reduviidae</taxon>
        <taxon>Triatominae</taxon>
        <taxon>Panstrongylus</taxon>
    </lineage>
</organism>
<feature type="transmembrane region" description="Helical" evidence="10">
    <location>
        <begin position="12"/>
        <end position="33"/>
    </location>
</feature>
<comment type="catalytic activity">
    <reaction evidence="10">
        <text>a very-long-chain acyl-CoA + malonyl-CoA + H(+) = a very-long-chain 3-oxoacyl-CoA + CO2 + CoA</text>
        <dbReference type="Rhea" id="RHEA:32727"/>
        <dbReference type="ChEBI" id="CHEBI:15378"/>
        <dbReference type="ChEBI" id="CHEBI:16526"/>
        <dbReference type="ChEBI" id="CHEBI:57287"/>
        <dbReference type="ChEBI" id="CHEBI:57384"/>
        <dbReference type="ChEBI" id="CHEBI:90725"/>
        <dbReference type="ChEBI" id="CHEBI:90736"/>
        <dbReference type="EC" id="2.3.1.199"/>
    </reaction>
</comment>
<dbReference type="GO" id="GO:0030148">
    <property type="term" value="P:sphingolipid biosynthetic process"/>
    <property type="evidence" value="ECO:0007669"/>
    <property type="project" value="TreeGrafter"/>
</dbReference>
<dbReference type="GO" id="GO:0005789">
    <property type="term" value="C:endoplasmic reticulum membrane"/>
    <property type="evidence" value="ECO:0007669"/>
    <property type="project" value="TreeGrafter"/>
</dbReference>
<evidence type="ECO:0000256" key="7">
    <source>
        <dbReference type="ARBA" id="ARBA00023098"/>
    </source>
</evidence>
<sequence>NYVNSVPIVSSPLAQCLIVLVYLGLVLVILPRYMANRQPYQLKSFVHIYNVTQIVMNIWLCYMYVELMNYHPLKIWDNICSLVTSINEASDQTVYLKTTWLVHLYCLNKTLDLVDTIIFCLKKKQSQVTFLHVYHHIMMMFSSWSTFFYFRVELSATLIALNSLIHVVMYTYYFLANLGPSVRKYLWWKSHVTKLQIIQFLVAITLLAKLRMEGCKQSSYYAAMWVFTIGSILLLFCDFYSKTYKKKTI</sequence>
<dbReference type="PROSITE" id="PS01188">
    <property type="entry name" value="ELO"/>
    <property type="match status" value="1"/>
</dbReference>
<dbReference type="InterPro" id="IPR030457">
    <property type="entry name" value="ELO_CS"/>
</dbReference>
<comment type="subcellular location">
    <subcellularLocation>
        <location evidence="1">Membrane</location>
        <topology evidence="1">Multi-pass membrane protein</topology>
    </subcellularLocation>
</comment>
<keyword evidence="3 10" id="KW-0808">Transferase</keyword>
<keyword evidence="8 10" id="KW-0472">Membrane</keyword>
<name>A0A069DXY4_9HEMI</name>
<evidence type="ECO:0000256" key="5">
    <source>
        <dbReference type="ARBA" id="ARBA00022832"/>
    </source>
</evidence>
<keyword evidence="9 10" id="KW-0275">Fatty acid biosynthesis</keyword>
<feature type="transmembrane region" description="Helical" evidence="10">
    <location>
        <begin position="133"/>
        <end position="150"/>
    </location>
</feature>
<dbReference type="GO" id="GO:0042761">
    <property type="term" value="P:very long-chain fatty acid biosynthetic process"/>
    <property type="evidence" value="ECO:0007669"/>
    <property type="project" value="TreeGrafter"/>
</dbReference>
<evidence type="ECO:0000256" key="3">
    <source>
        <dbReference type="ARBA" id="ARBA00022679"/>
    </source>
</evidence>
<feature type="transmembrane region" description="Helical" evidence="10">
    <location>
        <begin position="195"/>
        <end position="212"/>
    </location>
</feature>
<reference evidence="11" key="1">
    <citation type="journal article" date="2015" name="J. Med. Entomol.">
        <title>A Deep Insight Into the Sialotranscriptome of the Chagas Disease Vector, Panstrongylus megistus (Hemiptera: Heteroptera).</title>
        <authorList>
            <person name="Ribeiro J.M."/>
            <person name="Schwarz A."/>
            <person name="Francischetti I.M."/>
        </authorList>
    </citation>
    <scope>NUCLEOTIDE SEQUENCE</scope>
    <source>
        <tissue evidence="11">Salivary glands</tissue>
    </source>
</reference>
<evidence type="ECO:0000256" key="6">
    <source>
        <dbReference type="ARBA" id="ARBA00022989"/>
    </source>
</evidence>